<protein>
    <submittedName>
        <fullName evidence="1">Uncharacterized protein</fullName>
    </submittedName>
</protein>
<name>A0A3B1AIE6_9ZZZZ</name>
<organism evidence="1">
    <name type="scientific">hydrothermal vent metagenome</name>
    <dbReference type="NCBI Taxonomy" id="652676"/>
    <lineage>
        <taxon>unclassified sequences</taxon>
        <taxon>metagenomes</taxon>
        <taxon>ecological metagenomes</taxon>
    </lineage>
</organism>
<dbReference type="EMBL" id="UOFR01000057">
    <property type="protein sequence ID" value="VAW98109.1"/>
    <property type="molecule type" value="Genomic_DNA"/>
</dbReference>
<accession>A0A3B1AIE6</accession>
<dbReference type="AlphaFoldDB" id="A0A3B1AIE6"/>
<sequence length="320" mass="37330">MFKLTLSCILGLLITTNICNAEKTDLKDKRIGVINRLSDFATLIYTENGFRPGYIRRKVFNVSHWNVSSEFNAMLVNQLKENGFTKIKDLNIEKEELFTHYYLQDNKLGQKYINKLLTQPIIKTLDYLVIVVPGDYLVKGQSSTTAVGYVPITIPGKTYKIPGYGFYATLHSNEAFFATSYMLFDIKNKRTSYSFRIDQFESFTDDRKLSKQEQDDLFQYVTESLDNDKYIKVLKKLIYKSDFDAKDKEMIKEIFTKEFYSEYDDDLENDSSELDQLLDTQLIRVNYFARQIAQGKDKNYYSQIQDLQSEIADTIVNNLL</sequence>
<evidence type="ECO:0000313" key="1">
    <source>
        <dbReference type="EMBL" id="VAW98109.1"/>
    </source>
</evidence>
<gene>
    <name evidence="1" type="ORF">MNBD_GAMMA21-2589</name>
</gene>
<reference evidence="1" key="1">
    <citation type="submission" date="2018-06" db="EMBL/GenBank/DDBJ databases">
        <authorList>
            <person name="Zhirakovskaya E."/>
        </authorList>
    </citation>
    <scope>NUCLEOTIDE SEQUENCE</scope>
</reference>
<proteinExistence type="predicted"/>